<keyword evidence="1 4" id="KW-0808">Transferase</keyword>
<reference evidence="4 5" key="1">
    <citation type="journal article" date="2011" name="PLoS ONE">
        <title>Complete genome sequence and comparative analysis of the fish pathogen Lactococcus garvieae.</title>
        <authorList>
            <person name="Morita H."/>
            <person name="Toh H."/>
            <person name="Oshima K."/>
            <person name="Yoshizaki M."/>
            <person name="Kawanishi M."/>
            <person name="Nakaya K."/>
            <person name="Suzuki T."/>
            <person name="Miyauchi E."/>
            <person name="Ishii Y."/>
            <person name="Tanabe S."/>
            <person name="Murakami M."/>
            <person name="Hattori M."/>
        </authorList>
    </citation>
    <scope>NUCLEOTIDE SEQUENCE [LARGE SCALE GENOMIC DNA]</scope>
    <source>
        <strain evidence="4 5">Lg2</strain>
    </source>
</reference>
<dbReference type="PATRIC" id="fig|420890.5.peg.127"/>
<feature type="domain" description="Glucosyltransferase 3-like C-terminal" evidence="3">
    <location>
        <begin position="175"/>
        <end position="339"/>
    </location>
</feature>
<dbReference type="RefSeq" id="WP_014024168.1">
    <property type="nucleotide sequence ID" value="NC_017490.1"/>
</dbReference>
<dbReference type="Pfam" id="PF26334">
    <property type="entry name" value="Gtf3_N"/>
    <property type="match status" value="1"/>
</dbReference>
<gene>
    <name evidence="4" type="ordered locus">LCGL_0128</name>
</gene>
<dbReference type="KEGG" id="lgv:LCGL_0128"/>
<organism evidence="4 5">
    <name type="scientific">Lactococcus garvieae (strain Lg2)</name>
    <name type="common">Enterococcus seriolicida</name>
    <dbReference type="NCBI Taxonomy" id="420890"/>
    <lineage>
        <taxon>Bacteria</taxon>
        <taxon>Bacillati</taxon>
        <taxon>Bacillota</taxon>
        <taxon>Bacilli</taxon>
        <taxon>Lactobacillales</taxon>
        <taxon>Streptococcaceae</taxon>
        <taxon>Lactococcus</taxon>
    </lineage>
</organism>
<dbReference type="InterPro" id="IPR058591">
    <property type="entry name" value="Gtf3_N"/>
</dbReference>
<proteinExistence type="predicted"/>
<accession>F9VGV5</accession>
<name>F9VGV5_LACGL</name>
<dbReference type="SUPFAM" id="SSF53756">
    <property type="entry name" value="UDP-Glycosyltransferase/glycogen phosphorylase"/>
    <property type="match status" value="1"/>
</dbReference>
<dbReference type="InterPro" id="IPR058592">
    <property type="entry name" value="Gtf3_C"/>
</dbReference>
<dbReference type="PIRSF" id="PIRSF007023">
    <property type="entry name" value="UDP-Galf_transf"/>
    <property type="match status" value="1"/>
</dbReference>
<dbReference type="EMBL" id="AP009333">
    <property type="protein sequence ID" value="BAK59588.1"/>
    <property type="molecule type" value="Genomic_DNA"/>
</dbReference>
<sequence>MAKFYFSFDGNQTNNGGNKAREDAASIFHKNGYQAITTKFISGKVSILRYLMFIPFGIFSVLNLKPQSEVIMNFHQFPFRERLVFYMLRKLKKRKQLKLVALIHDLPELQYNRSFDNKCYKIDNLRSFDLIIAHNPSMKKWLMEQNFSQQNIVSLQIFDYLTNAEPQGGRYGKEIIIAGNLRQDKTKYLSSLDKINDVKFNLYGPNLDMDLSNINNIEYIGNFSPAEVIRKISGSYGLVWDSESLEGGQGYMGAYQRYNNPHKASLYLAAGFPVIVWKEAALASFVLENNIGVVVESLTEISACLENLSEAQYTEMKQNVNEIGKKLRNGFYLSEAIKQLEK</sequence>
<dbReference type="Gene3D" id="3.40.50.2000">
    <property type="entry name" value="Glycogen Phosphorylase B"/>
    <property type="match status" value="2"/>
</dbReference>
<feature type="domain" description="Glucosyltransferase 3-like N-terminal" evidence="2">
    <location>
        <begin position="10"/>
        <end position="157"/>
    </location>
</feature>
<dbReference type="Pfam" id="PF26337">
    <property type="entry name" value="Gtf3_C"/>
    <property type="match status" value="1"/>
</dbReference>
<evidence type="ECO:0000313" key="5">
    <source>
        <dbReference type="Proteomes" id="UP000008520"/>
    </source>
</evidence>
<evidence type="ECO:0000259" key="2">
    <source>
        <dbReference type="Pfam" id="PF26334"/>
    </source>
</evidence>
<dbReference type="Proteomes" id="UP000008520">
    <property type="component" value="Chromosome"/>
</dbReference>
<dbReference type="HOGENOM" id="CLU_057651_1_0_9"/>
<dbReference type="STRING" id="420890.LCGL_0128"/>
<dbReference type="eggNOG" id="COG0438">
    <property type="taxonomic scope" value="Bacteria"/>
</dbReference>
<evidence type="ECO:0000313" key="4">
    <source>
        <dbReference type="EMBL" id="BAK59588.1"/>
    </source>
</evidence>
<protein>
    <submittedName>
        <fullName evidence="4">Putative glycosyltransferase</fullName>
    </submittedName>
</protein>
<keyword evidence="5" id="KW-1185">Reference proteome</keyword>
<evidence type="ECO:0000259" key="3">
    <source>
        <dbReference type="Pfam" id="PF26337"/>
    </source>
</evidence>
<evidence type="ECO:0000256" key="1">
    <source>
        <dbReference type="ARBA" id="ARBA00022679"/>
    </source>
</evidence>
<dbReference type="AlphaFoldDB" id="F9VGV5"/>
<dbReference type="GO" id="GO:0016740">
    <property type="term" value="F:transferase activity"/>
    <property type="evidence" value="ECO:0007669"/>
    <property type="project" value="UniProtKB-KW"/>
</dbReference>